<name>A0A1D2ABH9_AUXPR</name>
<evidence type="ECO:0000256" key="1">
    <source>
        <dbReference type="SAM" id="Coils"/>
    </source>
</evidence>
<proteinExistence type="predicted"/>
<feature type="coiled-coil region" evidence="1">
    <location>
        <begin position="177"/>
        <end position="301"/>
    </location>
</feature>
<feature type="compositionally biased region" description="Low complexity" evidence="2">
    <location>
        <begin position="375"/>
        <end position="388"/>
    </location>
</feature>
<feature type="coiled-coil region" evidence="1">
    <location>
        <begin position="21"/>
        <end position="48"/>
    </location>
</feature>
<sequence length="407" mass="43106">HTPFCLDVLDPSDVAPRGMVEAGVQAELESLRARLAQSELDKAALQSDVEMLCLQTTSNTTFNSSSVLQERIRYTDKELSSCRAALAASQAQASSLGEDLRALKAAHRDTGARLRDALDRSALLDRELAFYQTSSARAVADRDRTAYEAEGLRERTLALETRLEDAEGHAATQGAARLAAEEREAVLRAEVARLEALAAEAAKLPGLREELAAALRREAALERRLARAGEEAEDLRGRLEEAARAAAGAAAAYKRQGAELEAERDTKRGAQAELESARRQLAGLEAELAAAAASREAADAALVRRDKEAVALEAGAAEARSSLEEVAAQKVSALLRLSEAEGLLARYKERVASLAASLEATRRDAAAGAPSGNDSAHSSPSKPATSPAKGRAVPGGGWWGRSNSLEP</sequence>
<organism evidence="3">
    <name type="scientific">Auxenochlorella protothecoides</name>
    <name type="common">Green microalga</name>
    <name type="synonym">Chlorella protothecoides</name>
    <dbReference type="NCBI Taxonomy" id="3075"/>
    <lineage>
        <taxon>Eukaryota</taxon>
        <taxon>Viridiplantae</taxon>
        <taxon>Chlorophyta</taxon>
        <taxon>core chlorophytes</taxon>
        <taxon>Trebouxiophyceae</taxon>
        <taxon>Chlorellales</taxon>
        <taxon>Chlorellaceae</taxon>
        <taxon>Auxenochlorella</taxon>
    </lineage>
</organism>
<gene>
    <name evidence="3" type="ORF">g.21988</name>
</gene>
<reference evidence="3" key="1">
    <citation type="submission" date="2015-08" db="EMBL/GenBank/DDBJ databases">
        <authorList>
            <person name="Babu N.S."/>
            <person name="Beckwith C.J."/>
            <person name="Beseler K.G."/>
            <person name="Brison A."/>
            <person name="Carone J.V."/>
            <person name="Caskin T.P."/>
            <person name="Diamond M."/>
            <person name="Durham M.E."/>
            <person name="Foxe J.M."/>
            <person name="Go M."/>
            <person name="Henderson B.A."/>
            <person name="Jones I.B."/>
            <person name="McGettigan J.A."/>
            <person name="Micheletti S.J."/>
            <person name="Nasrallah M.E."/>
            <person name="Ortiz D."/>
            <person name="Piller C.R."/>
            <person name="Privatt S.R."/>
            <person name="Schneider S.L."/>
            <person name="Sharp S."/>
            <person name="Smith T.C."/>
            <person name="Stanton J.D."/>
            <person name="Ullery H.E."/>
            <person name="Wilson R.J."/>
            <person name="Serrano M.G."/>
            <person name="Buck G."/>
            <person name="Lee V."/>
            <person name="Wang Y."/>
            <person name="Carvalho R."/>
            <person name="Voegtly L."/>
            <person name="Shi R."/>
            <person name="Duckworth R."/>
            <person name="Johnson A."/>
            <person name="Loviza R."/>
            <person name="Walstead R."/>
            <person name="Shah Z."/>
            <person name="Kiflezghi M."/>
            <person name="Wade K."/>
            <person name="Ball S.L."/>
            <person name="Bradley K.W."/>
            <person name="Asai D.J."/>
            <person name="Bowman C.A."/>
            <person name="Russell D.A."/>
            <person name="Pope W.H."/>
            <person name="Jacobs-Sera D."/>
            <person name="Hendrix R.W."/>
            <person name="Hatfull G.F."/>
        </authorList>
    </citation>
    <scope>NUCLEOTIDE SEQUENCE</scope>
</reference>
<keyword evidence="1" id="KW-0175">Coiled coil</keyword>
<protein>
    <submittedName>
        <fullName evidence="3">Uncharacterized protein</fullName>
    </submittedName>
</protein>
<dbReference type="AlphaFoldDB" id="A0A1D2ABH9"/>
<evidence type="ECO:0000256" key="2">
    <source>
        <dbReference type="SAM" id="MobiDB-lite"/>
    </source>
</evidence>
<evidence type="ECO:0000313" key="3">
    <source>
        <dbReference type="EMBL" id="JAT76518.1"/>
    </source>
</evidence>
<feature type="non-terminal residue" evidence="3">
    <location>
        <position position="1"/>
    </location>
</feature>
<dbReference type="EMBL" id="GDKF01002104">
    <property type="protein sequence ID" value="JAT76518.1"/>
    <property type="molecule type" value="Transcribed_RNA"/>
</dbReference>
<feature type="region of interest" description="Disordered" evidence="2">
    <location>
        <begin position="362"/>
        <end position="407"/>
    </location>
</feature>
<accession>A0A1D2ABH9</accession>